<dbReference type="PROSITE" id="PS00061">
    <property type="entry name" value="ADH_SHORT"/>
    <property type="match status" value="1"/>
</dbReference>
<name>A0A5N5QEM7_9AGAM</name>
<dbReference type="Pfam" id="PF00106">
    <property type="entry name" value="adh_short"/>
    <property type="match status" value="1"/>
</dbReference>
<dbReference type="PANTHER" id="PTHR42760">
    <property type="entry name" value="SHORT-CHAIN DEHYDROGENASES/REDUCTASES FAMILY MEMBER"/>
    <property type="match status" value="1"/>
</dbReference>
<evidence type="ECO:0000256" key="3">
    <source>
        <dbReference type="RuleBase" id="RU000363"/>
    </source>
</evidence>
<dbReference type="PANTHER" id="PTHR42760:SF121">
    <property type="entry name" value="3-OXOACYL-(ACYL-CARRIER-PROTEIN) REDUCTASE"/>
    <property type="match status" value="1"/>
</dbReference>
<dbReference type="PRINTS" id="PR00080">
    <property type="entry name" value="SDRFAMILY"/>
</dbReference>
<dbReference type="SUPFAM" id="SSF51735">
    <property type="entry name" value="NAD(P)-binding Rossmann-fold domains"/>
    <property type="match status" value="1"/>
</dbReference>
<gene>
    <name evidence="4" type="ORF">CTheo_6491</name>
</gene>
<dbReference type="EMBL" id="SSOP01000201">
    <property type="protein sequence ID" value="KAB5590069.1"/>
    <property type="molecule type" value="Genomic_DNA"/>
</dbReference>
<evidence type="ECO:0000313" key="5">
    <source>
        <dbReference type="Proteomes" id="UP000383932"/>
    </source>
</evidence>
<evidence type="ECO:0000313" key="4">
    <source>
        <dbReference type="EMBL" id="KAB5590069.1"/>
    </source>
</evidence>
<dbReference type="GO" id="GO:0006633">
    <property type="term" value="P:fatty acid biosynthetic process"/>
    <property type="evidence" value="ECO:0007669"/>
    <property type="project" value="TreeGrafter"/>
</dbReference>
<dbReference type="InterPro" id="IPR036291">
    <property type="entry name" value="NAD(P)-bd_dom_sf"/>
</dbReference>
<reference evidence="4 5" key="1">
    <citation type="journal article" date="2019" name="Fungal Biol. Biotechnol.">
        <title>Draft genome sequence of fastidious pathogen Ceratobasidium theobromae, which causes vascular-streak dieback in Theobroma cacao.</title>
        <authorList>
            <person name="Ali S.S."/>
            <person name="Asman A."/>
            <person name="Shao J."/>
            <person name="Firmansyah A.P."/>
            <person name="Susilo A.W."/>
            <person name="Rosmana A."/>
            <person name="McMahon P."/>
            <person name="Junaid M."/>
            <person name="Guest D."/>
            <person name="Kheng T.Y."/>
            <person name="Meinhardt L.W."/>
            <person name="Bailey B.A."/>
        </authorList>
    </citation>
    <scope>NUCLEOTIDE SEQUENCE [LARGE SCALE GENOMIC DNA]</scope>
    <source>
        <strain evidence="4 5">CT2</strain>
    </source>
</reference>
<sequence>MLAAKLFKPPVAVVTGAAQGLGTAIALKLASSGYAMVISDLPSKKAELASVRQQCLGAYKVHPQGNQLTAMQVECDVTAEDQVDKLVNTAVKELGGINVMVANAGIARISSLLDTTSELIESTHAVNVKGAFYCYRSAARAMIQSGGGRIIGACSVGGKTTLPYFGSYCMSKAAIRSLTHTAAREWAPYGITVNAYAPGVVDTDMWVKDIVASGEVGPILDQKVAVELAATNKKSTPEQVAGLVSFLVSPAADNITGKSIIRFPFRHDVKLADSRTMHLD</sequence>
<dbReference type="FunFam" id="3.40.50.720:FF:000084">
    <property type="entry name" value="Short-chain dehydrogenase reductase"/>
    <property type="match status" value="1"/>
</dbReference>
<organism evidence="4 5">
    <name type="scientific">Ceratobasidium theobromae</name>
    <dbReference type="NCBI Taxonomy" id="1582974"/>
    <lineage>
        <taxon>Eukaryota</taxon>
        <taxon>Fungi</taxon>
        <taxon>Dikarya</taxon>
        <taxon>Basidiomycota</taxon>
        <taxon>Agaricomycotina</taxon>
        <taxon>Agaricomycetes</taxon>
        <taxon>Cantharellales</taxon>
        <taxon>Ceratobasidiaceae</taxon>
        <taxon>Ceratobasidium</taxon>
    </lineage>
</organism>
<comment type="similarity">
    <text evidence="1 3">Belongs to the short-chain dehydrogenases/reductases (SDR) family.</text>
</comment>
<dbReference type="InterPro" id="IPR020904">
    <property type="entry name" value="Sc_DH/Rdtase_CS"/>
</dbReference>
<keyword evidence="2" id="KW-0521">NADP</keyword>
<dbReference type="InterPro" id="IPR002347">
    <property type="entry name" value="SDR_fam"/>
</dbReference>
<dbReference type="OrthoDB" id="498125at2759"/>
<dbReference type="GO" id="GO:0048038">
    <property type="term" value="F:quinone binding"/>
    <property type="evidence" value="ECO:0007669"/>
    <property type="project" value="TreeGrafter"/>
</dbReference>
<dbReference type="PRINTS" id="PR00081">
    <property type="entry name" value="GDHRDH"/>
</dbReference>
<dbReference type="GO" id="GO:0016616">
    <property type="term" value="F:oxidoreductase activity, acting on the CH-OH group of donors, NAD or NADP as acceptor"/>
    <property type="evidence" value="ECO:0007669"/>
    <property type="project" value="TreeGrafter"/>
</dbReference>
<dbReference type="Proteomes" id="UP000383932">
    <property type="component" value="Unassembled WGS sequence"/>
</dbReference>
<dbReference type="AlphaFoldDB" id="A0A5N5QEM7"/>
<keyword evidence="5" id="KW-1185">Reference proteome</keyword>
<dbReference type="Gene3D" id="3.40.50.720">
    <property type="entry name" value="NAD(P)-binding Rossmann-like Domain"/>
    <property type="match status" value="1"/>
</dbReference>
<proteinExistence type="inferred from homology"/>
<comment type="caution">
    <text evidence="4">The sequence shown here is derived from an EMBL/GenBank/DDBJ whole genome shotgun (WGS) entry which is preliminary data.</text>
</comment>
<evidence type="ECO:0000256" key="1">
    <source>
        <dbReference type="ARBA" id="ARBA00006484"/>
    </source>
</evidence>
<accession>A0A5N5QEM7</accession>
<evidence type="ECO:0000256" key="2">
    <source>
        <dbReference type="ARBA" id="ARBA00022857"/>
    </source>
</evidence>
<protein>
    <submittedName>
        <fullName evidence="4">Diacetyl reductase (S)-acetoin forming</fullName>
    </submittedName>
</protein>